<keyword evidence="3" id="KW-0808">Transferase</keyword>
<dbReference type="EMBL" id="JALLPB020000355">
    <property type="protein sequence ID" value="KAL3810058.1"/>
    <property type="molecule type" value="Genomic_DNA"/>
</dbReference>
<gene>
    <name evidence="4" type="ORF">ACHAXA_007808</name>
</gene>
<evidence type="ECO:0000256" key="1">
    <source>
        <dbReference type="ARBA" id="ARBA00008361"/>
    </source>
</evidence>
<dbReference type="Proteomes" id="UP001530377">
    <property type="component" value="Unassembled WGS sequence"/>
</dbReference>
<dbReference type="GO" id="GO:0008168">
    <property type="term" value="F:methyltransferase activity"/>
    <property type="evidence" value="ECO:0007669"/>
    <property type="project" value="UniProtKB-KW"/>
</dbReference>
<organism evidence="4 5">
    <name type="scientific">Cyclostephanos tholiformis</name>
    <dbReference type="NCBI Taxonomy" id="382380"/>
    <lineage>
        <taxon>Eukaryota</taxon>
        <taxon>Sar</taxon>
        <taxon>Stramenopiles</taxon>
        <taxon>Ochrophyta</taxon>
        <taxon>Bacillariophyta</taxon>
        <taxon>Coscinodiscophyceae</taxon>
        <taxon>Thalassiosirophycidae</taxon>
        <taxon>Stephanodiscales</taxon>
        <taxon>Stephanodiscaceae</taxon>
        <taxon>Cyclostephanos</taxon>
    </lineage>
</organism>
<accession>A0ABD3RB64</accession>
<name>A0ABD3RB64_9STRA</name>
<keyword evidence="5" id="KW-1185">Reference proteome</keyword>
<evidence type="ECO:0000256" key="2">
    <source>
        <dbReference type="ARBA" id="ARBA00022603"/>
    </source>
</evidence>
<comment type="caution">
    <text evidence="4">The sequence shown here is derived from an EMBL/GenBank/DDBJ whole genome shotgun (WGS) entry which is preliminary data.</text>
</comment>
<feature type="non-terminal residue" evidence="4">
    <location>
        <position position="1"/>
    </location>
</feature>
<dbReference type="InterPro" id="IPR051419">
    <property type="entry name" value="Lys/N-term_MeTrsfase_sf"/>
</dbReference>
<dbReference type="PANTHER" id="PTHR12176">
    <property type="entry name" value="SAM-DEPENDENT METHYLTRANSFERASE SUPERFAMILY PROTEIN"/>
    <property type="match status" value="1"/>
</dbReference>
<evidence type="ECO:0000313" key="5">
    <source>
        <dbReference type="Proteomes" id="UP001530377"/>
    </source>
</evidence>
<evidence type="ECO:0000256" key="3">
    <source>
        <dbReference type="ARBA" id="ARBA00022679"/>
    </source>
</evidence>
<keyword evidence="2" id="KW-0489">Methyltransferase</keyword>
<reference evidence="4 5" key="1">
    <citation type="submission" date="2024-10" db="EMBL/GenBank/DDBJ databases">
        <title>Updated reference genomes for cyclostephanoid diatoms.</title>
        <authorList>
            <person name="Roberts W.R."/>
            <person name="Alverson A.J."/>
        </authorList>
    </citation>
    <scope>NUCLEOTIDE SEQUENCE [LARGE SCALE GENOMIC DNA]</scope>
    <source>
        <strain evidence="4 5">AJA228-03</strain>
    </source>
</reference>
<evidence type="ECO:0008006" key="6">
    <source>
        <dbReference type="Google" id="ProtNLM"/>
    </source>
</evidence>
<dbReference type="Gene3D" id="3.40.50.150">
    <property type="entry name" value="Vaccinia Virus protein VP39"/>
    <property type="match status" value="1"/>
</dbReference>
<proteinExistence type="inferred from homology"/>
<comment type="similarity">
    <text evidence="1">Belongs to the methyltransferase superfamily.</text>
</comment>
<dbReference type="InterPro" id="IPR029063">
    <property type="entry name" value="SAM-dependent_MTases_sf"/>
</dbReference>
<dbReference type="AlphaFoldDB" id="A0ABD3RB64"/>
<evidence type="ECO:0000313" key="4">
    <source>
        <dbReference type="EMBL" id="KAL3810058.1"/>
    </source>
</evidence>
<protein>
    <recommendedName>
        <fullName evidence="6">Methyltransferase domain-containing protein</fullName>
    </recommendedName>
</protein>
<dbReference type="SUPFAM" id="SSF53335">
    <property type="entry name" value="S-adenosyl-L-methionine-dependent methyltransferases"/>
    <property type="match status" value="1"/>
</dbReference>
<sequence>VSQGSPKTRDIPTGNINIEEMSLRGRKFFDVLRHHPSSFLTSSRFRLPCPPYHDPDYWARQHRDMSPDDVHEWGGFDLNDGLLHFRYETLLHHRMHHRRVYAGRGEEVLAGWSRRTGEGGDAVRRYEGMQCRTMAEDNEISRDDDETILLIGCGNSKVGEQILTNSFVGPVIQIDISPRIIRLMTQRYEKYFREASVRRMELIVDDAGGLTSLGPESVGGGVLDKGLLDALHCSTGIDDDDAGKSTIRNIVDSVHRVLRPSHKNGRRYRF</sequence>
<dbReference type="GO" id="GO:0032259">
    <property type="term" value="P:methylation"/>
    <property type="evidence" value="ECO:0007669"/>
    <property type="project" value="UniProtKB-KW"/>
</dbReference>
<dbReference type="PANTHER" id="PTHR12176:SF80">
    <property type="entry name" value="EEF1A LYSINE METHYLTRANSFERASE 4"/>
    <property type="match status" value="1"/>
</dbReference>